<evidence type="ECO:0000256" key="3">
    <source>
        <dbReference type="ARBA" id="ARBA00022448"/>
    </source>
</evidence>
<evidence type="ECO:0000313" key="15">
    <source>
        <dbReference type="Proteomes" id="UP001590950"/>
    </source>
</evidence>
<comment type="similarity">
    <text evidence="2 11">Belongs to the peptidase C54 family.</text>
</comment>
<dbReference type="PANTHER" id="PTHR22624:SF49">
    <property type="entry name" value="CYSTEINE PROTEASE"/>
    <property type="match status" value="1"/>
</dbReference>
<dbReference type="PANTHER" id="PTHR22624">
    <property type="entry name" value="CYSTEINE PROTEASE ATG4"/>
    <property type="match status" value="1"/>
</dbReference>
<feature type="region of interest" description="Disordered" evidence="12">
    <location>
        <begin position="412"/>
        <end position="451"/>
    </location>
</feature>
<organism evidence="14 15">
    <name type="scientific">Stereocaulon virgatum</name>
    <dbReference type="NCBI Taxonomy" id="373712"/>
    <lineage>
        <taxon>Eukaryota</taxon>
        <taxon>Fungi</taxon>
        <taxon>Dikarya</taxon>
        <taxon>Ascomycota</taxon>
        <taxon>Pezizomycotina</taxon>
        <taxon>Lecanoromycetes</taxon>
        <taxon>OSLEUM clade</taxon>
        <taxon>Lecanoromycetidae</taxon>
        <taxon>Lecanorales</taxon>
        <taxon>Lecanorineae</taxon>
        <taxon>Stereocaulaceae</taxon>
        <taxon>Stereocaulon</taxon>
    </lineage>
</organism>
<comment type="subcellular location">
    <subcellularLocation>
        <location evidence="11">Nucleus</location>
    </subcellularLocation>
    <subcellularLocation>
        <location evidence="11">Cytoplasm</location>
    </subcellularLocation>
    <subcellularLocation>
        <location evidence="1">Preautophagosomal structure</location>
    </subcellularLocation>
</comment>
<dbReference type="EC" id="3.4.22.-" evidence="11"/>
<feature type="region of interest" description="Disordered" evidence="12">
    <location>
        <begin position="81"/>
        <end position="101"/>
    </location>
</feature>
<evidence type="ECO:0000256" key="2">
    <source>
        <dbReference type="ARBA" id="ARBA00010958"/>
    </source>
</evidence>
<evidence type="ECO:0000259" key="13">
    <source>
        <dbReference type="Pfam" id="PF03416"/>
    </source>
</evidence>
<evidence type="ECO:0000256" key="9">
    <source>
        <dbReference type="ARBA" id="ARBA00023006"/>
    </source>
</evidence>
<evidence type="ECO:0000256" key="7">
    <source>
        <dbReference type="ARBA" id="ARBA00022807"/>
    </source>
</evidence>
<sequence length="451" mass="50061">MTILNFPSPHLSAQVGPMMSNVDLGRYKRLVQAFWDPEPKNDNISGASIWCLGKEYTSRPQPSAVQDSPLKADQEVTTLTNGETGHQDSEGSWPSATNGAPEVEVDRGWPPEFLDDCESRAWFTYRSNFPPIKKSSDASMTLAVRLRSLGDQAGFTSDTGWGCMIRSGQSLLANALVMLRLGRDWRRRKQLDDERQLLSLFADDPSAPFSIHRFVSHGASACGKHPGEWFGPSATARCIQALSHEYESTGLKVYMNGDGADVYEDSFFNIAKAPNGTFTPTLILVGIRLGIDRVTPVYWEALKASLQLPQSVGIAGGRPSSSHYFFGIQGDQFFYLDPHVTRPGLQFHSNPQDMTAEEVDSCHTRRIRRLPLKDMDPSMLLAFLIKDEEDWTSWRRAVGDASGKPVVHVADEQPSLHGHGTERESAVDDVETFDDEEGDEGDGEMIERPHD</sequence>
<evidence type="ECO:0000256" key="10">
    <source>
        <dbReference type="ARBA" id="ARBA00029362"/>
    </source>
</evidence>
<dbReference type="Pfam" id="PF03416">
    <property type="entry name" value="Peptidase_C54"/>
    <property type="match status" value="1"/>
</dbReference>
<evidence type="ECO:0000256" key="11">
    <source>
        <dbReference type="RuleBase" id="RU363115"/>
    </source>
</evidence>
<keyword evidence="8" id="KW-0653">Protein transport</keyword>
<evidence type="ECO:0000256" key="12">
    <source>
        <dbReference type="SAM" id="MobiDB-lite"/>
    </source>
</evidence>
<feature type="domain" description="Peptidase C54 catalytic" evidence="13">
    <location>
        <begin position="111"/>
        <end position="396"/>
    </location>
</feature>
<dbReference type="InterPro" id="IPR005078">
    <property type="entry name" value="Peptidase_C54"/>
</dbReference>
<accession>A0ABR4A0U9</accession>
<evidence type="ECO:0000256" key="8">
    <source>
        <dbReference type="ARBA" id="ARBA00022927"/>
    </source>
</evidence>
<evidence type="ECO:0000313" key="14">
    <source>
        <dbReference type="EMBL" id="KAL2039584.1"/>
    </source>
</evidence>
<keyword evidence="5 11" id="KW-0645">Protease</keyword>
<keyword evidence="11" id="KW-0539">Nucleus</keyword>
<feature type="compositionally biased region" description="Polar residues" evidence="12">
    <location>
        <begin position="81"/>
        <end position="98"/>
    </location>
</feature>
<comment type="catalytic activity">
    <reaction evidence="10">
        <text>[protein]-C-terminal L-amino acid-glycyl-phosphatidylethanolamide + H2O = [protein]-C-terminal L-amino acid-glycine + a 1,2-diacyl-sn-glycero-3-phosphoethanolamine</text>
        <dbReference type="Rhea" id="RHEA:67548"/>
        <dbReference type="Rhea" id="RHEA-COMP:17323"/>
        <dbReference type="Rhea" id="RHEA-COMP:17324"/>
        <dbReference type="ChEBI" id="CHEBI:15377"/>
        <dbReference type="ChEBI" id="CHEBI:64612"/>
        <dbReference type="ChEBI" id="CHEBI:172940"/>
        <dbReference type="ChEBI" id="CHEBI:172941"/>
    </reaction>
    <physiologicalReaction direction="left-to-right" evidence="10">
        <dbReference type="Rhea" id="RHEA:67549"/>
    </physiologicalReaction>
</comment>
<dbReference type="InterPro" id="IPR046792">
    <property type="entry name" value="Peptidase_C54_cat"/>
</dbReference>
<keyword evidence="3" id="KW-0813">Transport</keyword>
<evidence type="ECO:0000256" key="4">
    <source>
        <dbReference type="ARBA" id="ARBA00022490"/>
    </source>
</evidence>
<keyword evidence="7" id="KW-0788">Thiol protease</keyword>
<keyword evidence="15" id="KW-1185">Reference proteome</keyword>
<dbReference type="InterPro" id="IPR038765">
    <property type="entry name" value="Papain-like_cys_pep_sf"/>
</dbReference>
<comment type="function">
    <text evidence="11">Required for selective autophagic degradation of the nucleus (nucleophagy) as well as for mitophagy which contributes to regulate mitochondrial quantity and quality by eliminating the mitochondria to a basal level to fulfill cellular energy requirements and preventing excess ROS production.</text>
</comment>
<proteinExistence type="inferred from homology"/>
<comment type="caution">
    <text evidence="14">The sequence shown here is derived from an EMBL/GenBank/DDBJ whole genome shotgun (WGS) entry which is preliminary data.</text>
</comment>
<feature type="compositionally biased region" description="Acidic residues" evidence="12">
    <location>
        <begin position="427"/>
        <end position="444"/>
    </location>
</feature>
<protein>
    <recommendedName>
        <fullName evidence="11">Cysteine protease</fullName>
        <ecNumber evidence="11">3.4.22.-</ecNumber>
    </recommendedName>
</protein>
<reference evidence="14 15" key="1">
    <citation type="submission" date="2024-09" db="EMBL/GenBank/DDBJ databases">
        <title>Rethinking Asexuality: The Enigmatic Case of Functional Sexual Genes in Lepraria (Stereocaulaceae).</title>
        <authorList>
            <person name="Doellman M."/>
            <person name="Sun Y."/>
            <person name="Barcenas-Pena A."/>
            <person name="Lumbsch H.T."/>
            <person name="Grewe F."/>
        </authorList>
    </citation>
    <scope>NUCLEOTIDE SEQUENCE [LARGE SCALE GENOMIC DNA]</scope>
    <source>
        <strain evidence="14 15">Mercado 3170</strain>
    </source>
</reference>
<keyword evidence="6 11" id="KW-0378">Hydrolase</keyword>
<dbReference type="Proteomes" id="UP001590950">
    <property type="component" value="Unassembled WGS sequence"/>
</dbReference>
<gene>
    <name evidence="14" type="ORF">N7G274_007856</name>
</gene>
<dbReference type="SUPFAM" id="SSF54001">
    <property type="entry name" value="Cysteine proteinases"/>
    <property type="match status" value="1"/>
</dbReference>
<evidence type="ECO:0000256" key="5">
    <source>
        <dbReference type="ARBA" id="ARBA00022670"/>
    </source>
</evidence>
<evidence type="ECO:0000256" key="6">
    <source>
        <dbReference type="ARBA" id="ARBA00022801"/>
    </source>
</evidence>
<dbReference type="EMBL" id="JBEFKJ010000025">
    <property type="protein sequence ID" value="KAL2039584.1"/>
    <property type="molecule type" value="Genomic_DNA"/>
</dbReference>
<name>A0ABR4A0U9_9LECA</name>
<evidence type="ECO:0000256" key="1">
    <source>
        <dbReference type="ARBA" id="ARBA00004329"/>
    </source>
</evidence>
<keyword evidence="4 11" id="KW-0963">Cytoplasm</keyword>
<keyword evidence="9" id="KW-0072">Autophagy</keyword>